<dbReference type="EMBL" id="RCNU01000007">
    <property type="protein sequence ID" value="RWQ94366.1"/>
    <property type="molecule type" value="Genomic_DNA"/>
</dbReference>
<dbReference type="PANTHER" id="PTHR28207">
    <property type="entry name" value="ATP SYNTHASE SUBUNIT H, MITOCHONDRIAL"/>
    <property type="match status" value="1"/>
</dbReference>
<feature type="region of interest" description="Disordered" evidence="1">
    <location>
        <begin position="1"/>
        <end position="81"/>
    </location>
</feature>
<dbReference type="RefSeq" id="XP_028484011.1">
    <property type="nucleotide sequence ID" value="XM_028633522.1"/>
</dbReference>
<feature type="compositionally biased region" description="Acidic residues" evidence="1">
    <location>
        <begin position="197"/>
        <end position="210"/>
    </location>
</feature>
<feature type="compositionally biased region" description="Basic and acidic residues" evidence="1">
    <location>
        <begin position="22"/>
        <end position="38"/>
    </location>
</feature>
<evidence type="ECO:0000313" key="3">
    <source>
        <dbReference type="Proteomes" id="UP000283841"/>
    </source>
</evidence>
<keyword evidence="3" id="KW-1185">Reference proteome</keyword>
<reference evidence="2 3" key="1">
    <citation type="journal article" date="2018" name="Front. Microbiol.">
        <title>Genomic and genetic insights into a cosmopolitan fungus, Paecilomyces variotii (Eurotiales).</title>
        <authorList>
            <person name="Urquhart A.S."/>
            <person name="Mondo S.J."/>
            <person name="Makela M.R."/>
            <person name="Hane J.K."/>
            <person name="Wiebenga A."/>
            <person name="He G."/>
            <person name="Mihaltcheva S."/>
            <person name="Pangilinan J."/>
            <person name="Lipzen A."/>
            <person name="Barry K."/>
            <person name="de Vries R.P."/>
            <person name="Grigoriev I.V."/>
            <person name="Idnurm A."/>
        </authorList>
    </citation>
    <scope>NUCLEOTIDE SEQUENCE [LARGE SCALE GENOMIC DNA]</scope>
    <source>
        <strain evidence="2 3">CBS 101075</strain>
    </source>
</reference>
<name>A0A443HRC3_BYSSP</name>
<protein>
    <submittedName>
        <fullName evidence="2">ATP synthase complex subunit H-domain-containing protein</fullName>
    </submittedName>
</protein>
<sequence length="210" mass="23043">MRKRISLTKGVAEPCQDTAASEIERSRVEHSNSGEGSRKSKSWLAEPQLSQPAPSPPARPKSTVQETRPTSRKKHPLPLHDVHTTAAMMSQSLRASRSLLTRVSRQQVSVARRTFLTSAARQADPVQDLYLRELRAYKPAPIKPGDAEAHVQKFSAPKPPPSPEEANIANELKDYEAQQVEVEGQAAAGEAAPVEESWFEEDEEPAAAAH</sequence>
<dbReference type="GeneID" id="39602799"/>
<dbReference type="STRING" id="264951.A0A443HRC3"/>
<dbReference type="Proteomes" id="UP000283841">
    <property type="component" value="Unassembled WGS sequence"/>
</dbReference>
<feature type="region of interest" description="Disordered" evidence="1">
    <location>
        <begin position="183"/>
        <end position="210"/>
    </location>
</feature>
<dbReference type="AlphaFoldDB" id="A0A443HRC3"/>
<dbReference type="VEuPathDB" id="FungiDB:C8Q69DRAFT_521748"/>
<feature type="region of interest" description="Disordered" evidence="1">
    <location>
        <begin position="142"/>
        <end position="166"/>
    </location>
</feature>
<evidence type="ECO:0000313" key="2">
    <source>
        <dbReference type="EMBL" id="RWQ94366.1"/>
    </source>
</evidence>
<accession>A0A443HRC3</accession>
<dbReference type="PANTHER" id="PTHR28207:SF1">
    <property type="entry name" value="ATP SYNTHASE SUBUNIT H, MITOCHONDRIAL"/>
    <property type="match status" value="1"/>
</dbReference>
<gene>
    <name evidence="2" type="ORF">C8Q69DRAFT_521748</name>
</gene>
<proteinExistence type="predicted"/>
<dbReference type="Pfam" id="PF10775">
    <property type="entry name" value="ATP_sub_h"/>
    <property type="match status" value="1"/>
</dbReference>
<evidence type="ECO:0000256" key="1">
    <source>
        <dbReference type="SAM" id="MobiDB-lite"/>
    </source>
</evidence>
<dbReference type="GO" id="GO:0046933">
    <property type="term" value="F:proton-transporting ATP synthase activity, rotational mechanism"/>
    <property type="evidence" value="ECO:0007669"/>
    <property type="project" value="TreeGrafter"/>
</dbReference>
<feature type="compositionally biased region" description="Low complexity" evidence="1">
    <location>
        <begin position="183"/>
        <end position="196"/>
    </location>
</feature>
<organism evidence="2 3">
    <name type="scientific">Byssochlamys spectabilis</name>
    <name type="common">Paecilomyces variotii</name>
    <dbReference type="NCBI Taxonomy" id="264951"/>
    <lineage>
        <taxon>Eukaryota</taxon>
        <taxon>Fungi</taxon>
        <taxon>Dikarya</taxon>
        <taxon>Ascomycota</taxon>
        <taxon>Pezizomycotina</taxon>
        <taxon>Eurotiomycetes</taxon>
        <taxon>Eurotiomycetidae</taxon>
        <taxon>Eurotiales</taxon>
        <taxon>Thermoascaceae</taxon>
        <taxon>Paecilomyces</taxon>
    </lineage>
</organism>
<dbReference type="InterPro" id="IPR019711">
    <property type="entry name" value="ATP_synth_F0_suH"/>
</dbReference>
<comment type="caution">
    <text evidence="2">The sequence shown here is derived from an EMBL/GenBank/DDBJ whole genome shotgun (WGS) entry which is preliminary data.</text>
</comment>